<proteinExistence type="predicted"/>
<organism evidence="2">
    <name type="scientific">marine sediment metagenome</name>
    <dbReference type="NCBI Taxonomy" id="412755"/>
    <lineage>
        <taxon>unclassified sequences</taxon>
        <taxon>metagenomes</taxon>
        <taxon>ecological metagenomes</taxon>
    </lineage>
</organism>
<evidence type="ECO:0000313" key="2">
    <source>
        <dbReference type="EMBL" id="KKK94804.1"/>
    </source>
</evidence>
<accession>A0A0F9BWL4</accession>
<gene>
    <name evidence="2" type="ORF">LCGC14_2679140</name>
</gene>
<sequence>MLGKPVRVYSVTLGKYITMGFTNGDTLTCLKGKRDKLYTMGDRLALDHGGLLDAKSRGSTRVVIILDGKHHMENPMSQWLATELVRLGSGDKRENPQHTLGPQDVDTMDASLL</sequence>
<feature type="region of interest" description="Disordered" evidence="1">
    <location>
        <begin position="88"/>
        <end position="113"/>
    </location>
</feature>
<protein>
    <submittedName>
        <fullName evidence="2">Uncharacterized protein</fullName>
    </submittedName>
</protein>
<name>A0A0F9BWL4_9ZZZZ</name>
<dbReference type="AlphaFoldDB" id="A0A0F9BWL4"/>
<comment type="caution">
    <text evidence="2">The sequence shown here is derived from an EMBL/GenBank/DDBJ whole genome shotgun (WGS) entry which is preliminary data.</text>
</comment>
<evidence type="ECO:0000256" key="1">
    <source>
        <dbReference type="SAM" id="MobiDB-lite"/>
    </source>
</evidence>
<reference evidence="2" key="1">
    <citation type="journal article" date="2015" name="Nature">
        <title>Complex archaea that bridge the gap between prokaryotes and eukaryotes.</title>
        <authorList>
            <person name="Spang A."/>
            <person name="Saw J.H."/>
            <person name="Jorgensen S.L."/>
            <person name="Zaremba-Niedzwiedzka K."/>
            <person name="Martijn J."/>
            <person name="Lind A.E."/>
            <person name="van Eijk R."/>
            <person name="Schleper C."/>
            <person name="Guy L."/>
            <person name="Ettema T.J."/>
        </authorList>
    </citation>
    <scope>NUCLEOTIDE SEQUENCE</scope>
</reference>
<dbReference type="EMBL" id="LAZR01047188">
    <property type="protein sequence ID" value="KKK94804.1"/>
    <property type="molecule type" value="Genomic_DNA"/>
</dbReference>